<feature type="domain" description="Sulfatase N-terminal" evidence="6">
    <location>
        <begin position="149"/>
        <end position="361"/>
    </location>
</feature>
<dbReference type="InterPro" id="IPR050738">
    <property type="entry name" value="Sulfatase"/>
</dbReference>
<protein>
    <recommendedName>
        <fullName evidence="6">Sulfatase N-terminal domain-containing protein</fullName>
    </recommendedName>
</protein>
<sequence>GTSDAPPRSTQEVPPTGRSHFDSSSSEGRSPAAAAGAQLPWHTFDRPAPRTGDPPARRRCPLMPAGVLGAPMPWQARSFVVQLLCFVACAPPAAAASPEDCTACAAAPAEEDCSSSACRVSLLQSRREVTSPKASQSAALGAKLFARKPNIVLFLPDDMYFKDYSSWDQNGFAPAVPSRIPVTSEPTNNGGVMPNLEKIAQFGATFARAYTASPLCAPSRYSIMTGRYPSRSSYGFDKVSEYFPGISEGFVGQYSMLGQGYKDQVSTIGIALQSLGYATGMMGKWHLTPSEEANFTSPYSDQTAHVMRSGFDFVDGLYIANMCDCSHPICDTFNHNLEWMLDRAVYFMDDAMTKGKPFFFTFLRPRRTIRQQKTRCLGTSPHIRHQLGLWRALLTYPSIVQAAGSRNGRRSGIASPISRTCPSMGLADTCWQPCAGSTSR</sequence>
<evidence type="ECO:0000256" key="1">
    <source>
        <dbReference type="ARBA" id="ARBA00008779"/>
    </source>
</evidence>
<feature type="region of interest" description="Disordered" evidence="5">
    <location>
        <begin position="1"/>
        <end position="58"/>
    </location>
</feature>
<evidence type="ECO:0000256" key="3">
    <source>
        <dbReference type="ARBA" id="ARBA00022801"/>
    </source>
</evidence>
<feature type="compositionally biased region" description="Polar residues" evidence="5">
    <location>
        <begin position="1"/>
        <end position="13"/>
    </location>
</feature>
<evidence type="ECO:0000256" key="2">
    <source>
        <dbReference type="ARBA" id="ARBA00022723"/>
    </source>
</evidence>
<feature type="non-terminal residue" evidence="7">
    <location>
        <position position="1"/>
    </location>
</feature>
<proteinExistence type="inferred from homology"/>
<dbReference type="InterPro" id="IPR024607">
    <property type="entry name" value="Sulfatase_CS"/>
</dbReference>
<dbReference type="Gene3D" id="3.40.720.10">
    <property type="entry name" value="Alkaline Phosphatase, subunit A"/>
    <property type="match status" value="1"/>
</dbReference>
<dbReference type="Pfam" id="PF00884">
    <property type="entry name" value="Sulfatase"/>
    <property type="match status" value="1"/>
</dbReference>
<dbReference type="Proteomes" id="UP001189429">
    <property type="component" value="Unassembled WGS sequence"/>
</dbReference>
<comment type="caution">
    <text evidence="7">The sequence shown here is derived from an EMBL/GenBank/DDBJ whole genome shotgun (WGS) entry which is preliminary data.</text>
</comment>
<evidence type="ECO:0000256" key="5">
    <source>
        <dbReference type="SAM" id="MobiDB-lite"/>
    </source>
</evidence>
<accession>A0ABN9QS09</accession>
<reference evidence="7" key="1">
    <citation type="submission" date="2023-10" db="EMBL/GenBank/DDBJ databases">
        <authorList>
            <person name="Chen Y."/>
            <person name="Shah S."/>
            <person name="Dougan E. K."/>
            <person name="Thang M."/>
            <person name="Chan C."/>
        </authorList>
    </citation>
    <scope>NUCLEOTIDE SEQUENCE [LARGE SCALE GENOMIC DNA]</scope>
</reference>
<organism evidence="7 8">
    <name type="scientific">Prorocentrum cordatum</name>
    <dbReference type="NCBI Taxonomy" id="2364126"/>
    <lineage>
        <taxon>Eukaryota</taxon>
        <taxon>Sar</taxon>
        <taxon>Alveolata</taxon>
        <taxon>Dinophyceae</taxon>
        <taxon>Prorocentrales</taxon>
        <taxon>Prorocentraceae</taxon>
        <taxon>Prorocentrum</taxon>
    </lineage>
</organism>
<keyword evidence="2" id="KW-0479">Metal-binding</keyword>
<dbReference type="SUPFAM" id="SSF53649">
    <property type="entry name" value="Alkaline phosphatase-like"/>
    <property type="match status" value="1"/>
</dbReference>
<evidence type="ECO:0000256" key="4">
    <source>
        <dbReference type="ARBA" id="ARBA00022837"/>
    </source>
</evidence>
<evidence type="ECO:0000259" key="6">
    <source>
        <dbReference type="Pfam" id="PF00884"/>
    </source>
</evidence>
<gene>
    <name evidence="7" type="ORF">PCOR1329_LOCUS14397</name>
</gene>
<dbReference type="PANTHER" id="PTHR42693:SF33">
    <property type="entry name" value="ARYLSULFATASE"/>
    <property type="match status" value="1"/>
</dbReference>
<dbReference type="EMBL" id="CAUYUJ010004304">
    <property type="protein sequence ID" value="CAK0809006.1"/>
    <property type="molecule type" value="Genomic_DNA"/>
</dbReference>
<keyword evidence="3" id="KW-0378">Hydrolase</keyword>
<keyword evidence="4" id="KW-0106">Calcium</keyword>
<dbReference type="InterPro" id="IPR017850">
    <property type="entry name" value="Alkaline_phosphatase_core_sf"/>
</dbReference>
<keyword evidence="8" id="KW-1185">Reference proteome</keyword>
<evidence type="ECO:0000313" key="7">
    <source>
        <dbReference type="EMBL" id="CAK0809006.1"/>
    </source>
</evidence>
<comment type="similarity">
    <text evidence="1">Belongs to the sulfatase family.</text>
</comment>
<evidence type="ECO:0000313" key="8">
    <source>
        <dbReference type="Proteomes" id="UP001189429"/>
    </source>
</evidence>
<dbReference type="InterPro" id="IPR000917">
    <property type="entry name" value="Sulfatase_N"/>
</dbReference>
<dbReference type="PANTHER" id="PTHR42693">
    <property type="entry name" value="ARYLSULFATASE FAMILY MEMBER"/>
    <property type="match status" value="1"/>
</dbReference>
<name>A0ABN9QS09_9DINO</name>
<dbReference type="PROSITE" id="PS00523">
    <property type="entry name" value="SULFATASE_1"/>
    <property type="match status" value="1"/>
</dbReference>